<dbReference type="PANTHER" id="PTHR47307:SF1">
    <property type="entry name" value="GLUTATHIONE-REGULATED POTASSIUM-EFFLUX SYSTEM ANCILLARY PROTEIN KEFG"/>
    <property type="match status" value="1"/>
</dbReference>
<evidence type="ECO:0000313" key="3">
    <source>
        <dbReference type="EMBL" id="EFA22515.1"/>
    </source>
</evidence>
<dbReference type="RefSeq" id="WP_006294986.1">
    <property type="nucleotide sequence ID" value="NZ_ABXB03000003.1"/>
</dbReference>
<proteinExistence type="predicted"/>
<dbReference type="eggNOG" id="COG2249">
    <property type="taxonomic scope" value="Bacteria"/>
</dbReference>
<dbReference type="EC" id="1.6.5.2" evidence="4"/>
<dbReference type="STRING" id="561180.BIFGAL_03539"/>
<dbReference type="Proteomes" id="UP000029074">
    <property type="component" value="Unassembled WGS sequence"/>
</dbReference>
<dbReference type="GO" id="GO:0003955">
    <property type="term" value="F:NAD(P)H dehydrogenase (quinone) activity"/>
    <property type="evidence" value="ECO:0007669"/>
    <property type="project" value="UniProtKB-EC"/>
</dbReference>
<dbReference type="EC" id="1.6.99.-" evidence="3"/>
<feature type="domain" description="Flavodoxin-like fold" evidence="2">
    <location>
        <begin position="1"/>
        <end position="172"/>
    </location>
</feature>
<accession>D1NUL4</accession>
<organism evidence="3 5">
    <name type="scientific">Bifidobacterium gallicum DSM 20093 = LMG 11596</name>
    <dbReference type="NCBI Taxonomy" id="561180"/>
    <lineage>
        <taxon>Bacteria</taxon>
        <taxon>Bacillati</taxon>
        <taxon>Actinomycetota</taxon>
        <taxon>Actinomycetes</taxon>
        <taxon>Bifidobacteriales</taxon>
        <taxon>Bifidobacteriaceae</taxon>
        <taxon>Bifidobacterium</taxon>
    </lineage>
</organism>
<dbReference type="Proteomes" id="UP000003656">
    <property type="component" value="Unassembled WGS sequence"/>
</dbReference>
<evidence type="ECO:0000256" key="1">
    <source>
        <dbReference type="ARBA" id="ARBA00023002"/>
    </source>
</evidence>
<dbReference type="AlphaFoldDB" id="D1NUL4"/>
<dbReference type="PANTHER" id="PTHR47307">
    <property type="entry name" value="GLUTATHIONE-REGULATED POTASSIUM-EFFLUX SYSTEM ANCILLARY PROTEIN KEFG"/>
    <property type="match status" value="1"/>
</dbReference>
<dbReference type="SUPFAM" id="SSF52218">
    <property type="entry name" value="Flavoproteins"/>
    <property type="match status" value="1"/>
</dbReference>
<protein>
    <submittedName>
        <fullName evidence="3">General stress protein 14</fullName>
        <ecNumber evidence="3">1.6.99.-</ecNumber>
    </submittedName>
    <submittedName>
        <fullName evidence="4">NAD(P)H oxidoreductase</fullName>
        <ecNumber evidence="4">1.6.5.2</ecNumber>
    </submittedName>
</protein>
<reference evidence="3 5" key="1">
    <citation type="submission" date="2009-11" db="EMBL/GenBank/DDBJ databases">
        <authorList>
            <person name="Weinstock G."/>
            <person name="Sodergren E."/>
            <person name="Clifton S."/>
            <person name="Fulton L."/>
            <person name="Fulton B."/>
            <person name="Courtney L."/>
            <person name="Fronick C."/>
            <person name="Harrison M."/>
            <person name="Strong C."/>
            <person name="Farmer C."/>
            <person name="Delahaunty K."/>
            <person name="Markovic C."/>
            <person name="Hall O."/>
            <person name="Minx P."/>
            <person name="Tomlinson C."/>
            <person name="Mitreva M."/>
            <person name="Nelson J."/>
            <person name="Hou S."/>
            <person name="Wollam A."/>
            <person name="Pepin K.H."/>
            <person name="Johnson M."/>
            <person name="Bhonagiri V."/>
            <person name="Nash W.E."/>
            <person name="Warren W."/>
            <person name="Chinwalla A."/>
            <person name="Mardis E.R."/>
            <person name="Wilson R.K."/>
        </authorList>
    </citation>
    <scope>NUCLEOTIDE SEQUENCE [LARGE SCALE GENOMIC DNA]</scope>
    <source>
        <strain evidence="3 5">DSM 20093</strain>
    </source>
</reference>
<dbReference type="InterPro" id="IPR046980">
    <property type="entry name" value="KefG/KefF"/>
</dbReference>
<evidence type="ECO:0000259" key="2">
    <source>
        <dbReference type="Pfam" id="PF02525"/>
    </source>
</evidence>
<dbReference type="EMBL" id="ABXB03000003">
    <property type="protein sequence ID" value="EFA22515.1"/>
    <property type="molecule type" value="Genomic_DNA"/>
</dbReference>
<sequence>MHTAVMVFHPNMAQSVANKALMQAAQSIGDQVTVRDMYALYPDFHVDVAHEQQLAMASDRIVFQFPLYWYSSPALLKQWQDDVLAPGWAYAGGHELAGKHLMLAVTTGGPEETYQFEGRQGVTMAQLLTPLQAVANRVGMIYDEPFIVHGAMDGLMTDTRLEEARTAYVQRLGD</sequence>
<dbReference type="InterPro" id="IPR029039">
    <property type="entry name" value="Flavoprotein-like_sf"/>
</dbReference>
<dbReference type="EMBL" id="JGYW01000002">
    <property type="protein sequence ID" value="KFI59509.1"/>
    <property type="molecule type" value="Genomic_DNA"/>
</dbReference>
<gene>
    <name evidence="3" type="primary">ywrO</name>
    <name evidence="4" type="ORF">BGLCM_0174</name>
    <name evidence="3" type="ORF">BIFGAL_03539</name>
</gene>
<keyword evidence="1 3" id="KW-0560">Oxidoreductase</keyword>
<dbReference type="Gene3D" id="3.40.50.360">
    <property type="match status" value="1"/>
</dbReference>
<dbReference type="GO" id="GO:0010181">
    <property type="term" value="F:FMN binding"/>
    <property type="evidence" value="ECO:0007669"/>
    <property type="project" value="TreeGrafter"/>
</dbReference>
<dbReference type="InterPro" id="IPR003680">
    <property type="entry name" value="Flavodoxin_fold"/>
</dbReference>
<evidence type="ECO:0000313" key="5">
    <source>
        <dbReference type="Proteomes" id="UP000003656"/>
    </source>
</evidence>
<dbReference type="GO" id="GO:0009055">
    <property type="term" value="F:electron transfer activity"/>
    <property type="evidence" value="ECO:0007669"/>
    <property type="project" value="TreeGrafter"/>
</dbReference>
<dbReference type="OrthoDB" id="9798454at2"/>
<evidence type="ECO:0000313" key="4">
    <source>
        <dbReference type="EMBL" id="KFI59509.1"/>
    </source>
</evidence>
<dbReference type="Pfam" id="PF02525">
    <property type="entry name" value="Flavodoxin_2"/>
    <property type="match status" value="1"/>
</dbReference>
<name>D1NUL4_9BIFI</name>
<reference evidence="4 6" key="2">
    <citation type="submission" date="2014-03" db="EMBL/GenBank/DDBJ databases">
        <title>Genomics of Bifidobacteria.</title>
        <authorList>
            <person name="Ventura M."/>
            <person name="Milani C."/>
            <person name="Lugli G.A."/>
        </authorList>
    </citation>
    <scope>NUCLEOTIDE SEQUENCE [LARGE SCALE GENOMIC DNA]</scope>
    <source>
        <strain evidence="4 6">LMG 11596</strain>
    </source>
</reference>
<evidence type="ECO:0000313" key="6">
    <source>
        <dbReference type="Proteomes" id="UP000029074"/>
    </source>
</evidence>
<comment type="caution">
    <text evidence="3">The sequence shown here is derived from an EMBL/GenBank/DDBJ whole genome shotgun (WGS) entry which is preliminary data.</text>
</comment>
<keyword evidence="6" id="KW-1185">Reference proteome</keyword>